<keyword evidence="3" id="KW-0723">Serine/threonine-protein kinase</keyword>
<evidence type="ECO:0000256" key="4">
    <source>
        <dbReference type="ARBA" id="ARBA00022679"/>
    </source>
</evidence>
<dbReference type="PROSITE" id="PS00108">
    <property type="entry name" value="PROTEIN_KINASE_ST"/>
    <property type="match status" value="1"/>
</dbReference>
<dbReference type="OrthoDB" id="339325at2759"/>
<evidence type="ECO:0000256" key="5">
    <source>
        <dbReference type="ARBA" id="ARBA00022741"/>
    </source>
</evidence>
<accession>A0A2R6R352</accession>
<dbReference type="FunFam" id="1.10.510.10:FF:000193">
    <property type="entry name" value="Serine/threonine-protein kinase CTR1"/>
    <property type="match status" value="1"/>
</dbReference>
<keyword evidence="6 13" id="KW-0418">Kinase</keyword>
<feature type="region of interest" description="Disordered" evidence="11">
    <location>
        <begin position="164"/>
        <end position="199"/>
    </location>
</feature>
<keyword evidence="5 10" id="KW-0547">Nucleotide-binding</keyword>
<evidence type="ECO:0000256" key="6">
    <source>
        <dbReference type="ARBA" id="ARBA00022777"/>
    </source>
</evidence>
<feature type="region of interest" description="Disordered" evidence="11">
    <location>
        <begin position="106"/>
        <end position="135"/>
    </location>
</feature>
<name>A0A2R6R352_ACTCC</name>
<feature type="region of interest" description="Disordered" evidence="11">
    <location>
        <begin position="263"/>
        <end position="296"/>
    </location>
</feature>
<organism evidence="13 14">
    <name type="scientific">Actinidia chinensis var. chinensis</name>
    <name type="common">Chinese soft-hair kiwi</name>
    <dbReference type="NCBI Taxonomy" id="1590841"/>
    <lineage>
        <taxon>Eukaryota</taxon>
        <taxon>Viridiplantae</taxon>
        <taxon>Streptophyta</taxon>
        <taxon>Embryophyta</taxon>
        <taxon>Tracheophyta</taxon>
        <taxon>Spermatophyta</taxon>
        <taxon>Magnoliopsida</taxon>
        <taxon>eudicotyledons</taxon>
        <taxon>Gunneridae</taxon>
        <taxon>Pentapetalae</taxon>
        <taxon>asterids</taxon>
        <taxon>Ericales</taxon>
        <taxon>Actinidiaceae</taxon>
        <taxon>Actinidia</taxon>
    </lineage>
</organism>
<keyword evidence="4" id="KW-0808">Transferase</keyword>
<dbReference type="Pfam" id="PF14381">
    <property type="entry name" value="EDR1_CTR1_ARMC3_pept"/>
    <property type="match status" value="1"/>
</dbReference>
<dbReference type="Gene3D" id="3.30.200.20">
    <property type="entry name" value="Phosphorylase Kinase, domain 1"/>
    <property type="match status" value="1"/>
</dbReference>
<evidence type="ECO:0000256" key="11">
    <source>
        <dbReference type="SAM" id="MobiDB-lite"/>
    </source>
</evidence>
<dbReference type="GO" id="GO:0010182">
    <property type="term" value="P:sugar mediated signaling pathway"/>
    <property type="evidence" value="ECO:0007669"/>
    <property type="project" value="UniProtKB-ARBA"/>
</dbReference>
<dbReference type="InterPro" id="IPR051681">
    <property type="entry name" value="Ser/Thr_Kinases-Pseudokinases"/>
</dbReference>
<comment type="catalytic activity">
    <reaction evidence="9">
        <text>L-seryl-[protein] + ATP = O-phospho-L-seryl-[protein] + ADP + H(+)</text>
        <dbReference type="Rhea" id="RHEA:17989"/>
        <dbReference type="Rhea" id="RHEA-COMP:9863"/>
        <dbReference type="Rhea" id="RHEA-COMP:11604"/>
        <dbReference type="ChEBI" id="CHEBI:15378"/>
        <dbReference type="ChEBI" id="CHEBI:29999"/>
        <dbReference type="ChEBI" id="CHEBI:30616"/>
        <dbReference type="ChEBI" id="CHEBI:83421"/>
        <dbReference type="ChEBI" id="CHEBI:456216"/>
        <dbReference type="EC" id="2.7.11.1"/>
    </reaction>
</comment>
<keyword evidence="14" id="KW-1185">Reference proteome</keyword>
<dbReference type="PRINTS" id="PR00109">
    <property type="entry name" value="TYRKINASE"/>
</dbReference>
<reference evidence="13 14" key="1">
    <citation type="submission" date="2017-07" db="EMBL/GenBank/DDBJ databases">
        <title>An improved, manually edited Actinidia chinensis var. chinensis (kiwifruit) genome highlights the challenges associated with draft genomes and gene prediction in plants.</title>
        <authorList>
            <person name="Pilkington S."/>
            <person name="Crowhurst R."/>
            <person name="Hilario E."/>
            <person name="Nardozza S."/>
            <person name="Fraser L."/>
            <person name="Peng Y."/>
            <person name="Gunaseelan K."/>
            <person name="Simpson R."/>
            <person name="Tahir J."/>
            <person name="Deroles S."/>
            <person name="Templeton K."/>
            <person name="Luo Z."/>
            <person name="Davy M."/>
            <person name="Cheng C."/>
            <person name="Mcneilage M."/>
            <person name="Scaglione D."/>
            <person name="Liu Y."/>
            <person name="Zhang Q."/>
            <person name="Datson P."/>
            <person name="De Silva N."/>
            <person name="Gardiner S."/>
            <person name="Bassett H."/>
            <person name="Chagne D."/>
            <person name="Mccallum J."/>
            <person name="Dzierzon H."/>
            <person name="Deng C."/>
            <person name="Wang Y.-Y."/>
            <person name="Barron N."/>
            <person name="Manako K."/>
            <person name="Bowen J."/>
            <person name="Foster T."/>
            <person name="Erridge Z."/>
            <person name="Tiffin H."/>
            <person name="Waite C."/>
            <person name="Davies K."/>
            <person name="Grierson E."/>
            <person name="Laing W."/>
            <person name="Kirk R."/>
            <person name="Chen X."/>
            <person name="Wood M."/>
            <person name="Montefiori M."/>
            <person name="Brummell D."/>
            <person name="Schwinn K."/>
            <person name="Catanach A."/>
            <person name="Fullerton C."/>
            <person name="Li D."/>
            <person name="Meiyalaghan S."/>
            <person name="Nieuwenhuizen N."/>
            <person name="Read N."/>
            <person name="Prakash R."/>
            <person name="Hunter D."/>
            <person name="Zhang H."/>
            <person name="Mckenzie M."/>
            <person name="Knabel M."/>
            <person name="Harris A."/>
            <person name="Allan A."/>
            <person name="Chen A."/>
            <person name="Janssen B."/>
            <person name="Plunkett B."/>
            <person name="Dwamena C."/>
            <person name="Voogd C."/>
            <person name="Leif D."/>
            <person name="Lafferty D."/>
            <person name="Souleyre E."/>
            <person name="Varkonyi-Gasic E."/>
            <person name="Gambi F."/>
            <person name="Hanley J."/>
            <person name="Yao J.-L."/>
            <person name="Cheung J."/>
            <person name="David K."/>
            <person name="Warren B."/>
            <person name="Marsh K."/>
            <person name="Snowden K."/>
            <person name="Lin-Wang K."/>
            <person name="Brian L."/>
            <person name="Martinez-Sanchez M."/>
            <person name="Wang M."/>
            <person name="Ileperuma N."/>
            <person name="Macnee N."/>
            <person name="Campin R."/>
            <person name="Mcatee P."/>
            <person name="Drummond R."/>
            <person name="Espley R."/>
            <person name="Ireland H."/>
            <person name="Wu R."/>
            <person name="Atkinson R."/>
            <person name="Karunairetnam S."/>
            <person name="Bulley S."/>
            <person name="Chunkath S."/>
            <person name="Hanley Z."/>
            <person name="Storey R."/>
            <person name="Thrimawithana A."/>
            <person name="Thomson S."/>
            <person name="David C."/>
            <person name="Testolin R."/>
        </authorList>
    </citation>
    <scope>NUCLEOTIDE SEQUENCE [LARGE SCALE GENOMIC DNA]</scope>
    <source>
        <strain evidence="14">cv. Red5</strain>
        <tissue evidence="13">Young leaf</tissue>
    </source>
</reference>
<sequence>MPHRTTYFFPRQFPDRGFDASSPKVFQIHTKESFNGSDSDEKASKEVTVSNKNTTVSDRFTGGDKIHGKQLAAFVNWLAGKKGERSSHVKVRLNDGDEDHEHKLLLPIHDPPENHGAPPEESPEEESPAVGGGRERSFDLQASLQRLSSGSSYSIPAAATEVVGGGREPSFEPQASLQRFPSGISYGTPEAATEAVDRGRERGFERQASLHRFSSGSSYGAPPLAMATSAFGTGRERGFERQPSLQRFSSGSSYGGSTLFSGTTLDGNLSSGVKDSSQESTVMEEEEKERERRESLAQRTRESYCLQLTLAKRISEQASLACGPLFVGEYRVEGLGVSPDAETVSYRLWVSGSLNYTDKISDGFYNILGMNPYMWVMCNDLEEGRRLPSLMALKAVEPSDSSMEVVLVDKYGDTRLKELEDKAQELYFASENTLVLVEKLGKLVAIYMGGTFPVEQGDLHMRWKLVSQRLRDFQKCIVLPIGSLSTGLCRHRAILFKKLADYIGLPCRIARGCKYCVADHRSSCLVIIEDDRKFAREYVVDLVGEPGTVHGPDSSINGGVLSSVHSPLQISHLTEFQQHYMDNASYCQTINSNHPCAPPDKPLYSGIGEGPPMEEGLLKNQKEATYSPSDQGCWGSVSPEARDADAAGTSRVEYSRPGGDTIVIQRTWKKEIVLSGSQIMSTSIRQPKVNLPAKSELTEVKNEVENQGIFPSATIPRYLKLEPSLAVDWLEISWDELHIKERIGAGSFGTVHRAEWHGSDVAVKVLTVQDFRDDQLKEFLREVAIMKRVRHPNVVLFMGAVTQRPHLSIVTEYLPRGSLYRLMHRQDAGESMDHRRRLRMALDVAKGINYLHNLSPPIVHWDLKSPNLLVDKNWTVKVCDFGLSRFKADTFISSKSVAGTPEWMAPEFLRGEPSNEKSDVYSFGVILWELVTMQQPWSGLGPAQVVGAVAFQNRRLSIPQNTSPILASLMESCWADDPAERPSFANIVETLKKVLKSPLQLMQLVTP</sequence>
<gene>
    <name evidence="13" type="ORF">CEY00_Acc11703</name>
</gene>
<dbReference type="PANTHER" id="PTHR44329">
    <property type="entry name" value="SERINE/THREONINE-PROTEIN KINASE TNNI3K-RELATED"/>
    <property type="match status" value="1"/>
</dbReference>
<dbReference type="STRING" id="1590841.A0A2R6R352"/>
<comment type="catalytic activity">
    <reaction evidence="8">
        <text>L-threonyl-[protein] + ATP = O-phospho-L-threonyl-[protein] + ADP + H(+)</text>
        <dbReference type="Rhea" id="RHEA:46608"/>
        <dbReference type="Rhea" id="RHEA-COMP:11060"/>
        <dbReference type="Rhea" id="RHEA-COMP:11605"/>
        <dbReference type="ChEBI" id="CHEBI:15378"/>
        <dbReference type="ChEBI" id="CHEBI:30013"/>
        <dbReference type="ChEBI" id="CHEBI:30616"/>
        <dbReference type="ChEBI" id="CHEBI:61977"/>
        <dbReference type="ChEBI" id="CHEBI:456216"/>
        <dbReference type="EC" id="2.7.11.1"/>
    </reaction>
</comment>
<reference evidence="14" key="2">
    <citation type="journal article" date="2018" name="BMC Genomics">
        <title>A manually annotated Actinidia chinensis var. chinensis (kiwifruit) genome highlights the challenges associated with draft genomes and gene prediction in plants.</title>
        <authorList>
            <person name="Pilkington S.M."/>
            <person name="Crowhurst R."/>
            <person name="Hilario E."/>
            <person name="Nardozza S."/>
            <person name="Fraser L."/>
            <person name="Peng Y."/>
            <person name="Gunaseelan K."/>
            <person name="Simpson R."/>
            <person name="Tahir J."/>
            <person name="Deroles S.C."/>
            <person name="Templeton K."/>
            <person name="Luo Z."/>
            <person name="Davy M."/>
            <person name="Cheng C."/>
            <person name="McNeilage M."/>
            <person name="Scaglione D."/>
            <person name="Liu Y."/>
            <person name="Zhang Q."/>
            <person name="Datson P."/>
            <person name="De Silva N."/>
            <person name="Gardiner S.E."/>
            <person name="Bassett H."/>
            <person name="Chagne D."/>
            <person name="McCallum J."/>
            <person name="Dzierzon H."/>
            <person name="Deng C."/>
            <person name="Wang Y.Y."/>
            <person name="Barron L."/>
            <person name="Manako K."/>
            <person name="Bowen J."/>
            <person name="Foster T.M."/>
            <person name="Erridge Z.A."/>
            <person name="Tiffin H."/>
            <person name="Waite C.N."/>
            <person name="Davies K.M."/>
            <person name="Grierson E.P."/>
            <person name="Laing W.A."/>
            <person name="Kirk R."/>
            <person name="Chen X."/>
            <person name="Wood M."/>
            <person name="Montefiori M."/>
            <person name="Brummell D.A."/>
            <person name="Schwinn K.E."/>
            <person name="Catanach A."/>
            <person name="Fullerton C."/>
            <person name="Li D."/>
            <person name="Meiyalaghan S."/>
            <person name="Nieuwenhuizen N."/>
            <person name="Read N."/>
            <person name="Prakash R."/>
            <person name="Hunter D."/>
            <person name="Zhang H."/>
            <person name="McKenzie M."/>
            <person name="Knabel M."/>
            <person name="Harris A."/>
            <person name="Allan A.C."/>
            <person name="Gleave A."/>
            <person name="Chen A."/>
            <person name="Janssen B.J."/>
            <person name="Plunkett B."/>
            <person name="Ampomah-Dwamena C."/>
            <person name="Voogd C."/>
            <person name="Leif D."/>
            <person name="Lafferty D."/>
            <person name="Souleyre E.J.F."/>
            <person name="Varkonyi-Gasic E."/>
            <person name="Gambi F."/>
            <person name="Hanley J."/>
            <person name="Yao J.L."/>
            <person name="Cheung J."/>
            <person name="David K.M."/>
            <person name="Warren B."/>
            <person name="Marsh K."/>
            <person name="Snowden K.C."/>
            <person name="Lin-Wang K."/>
            <person name="Brian L."/>
            <person name="Martinez-Sanchez M."/>
            <person name="Wang M."/>
            <person name="Ileperuma N."/>
            <person name="Macnee N."/>
            <person name="Campin R."/>
            <person name="McAtee P."/>
            <person name="Drummond R.S.M."/>
            <person name="Espley R.V."/>
            <person name="Ireland H.S."/>
            <person name="Wu R."/>
            <person name="Atkinson R.G."/>
            <person name="Karunairetnam S."/>
            <person name="Bulley S."/>
            <person name="Chunkath S."/>
            <person name="Hanley Z."/>
            <person name="Storey R."/>
            <person name="Thrimawithana A.H."/>
            <person name="Thomson S."/>
            <person name="David C."/>
            <person name="Testolin R."/>
            <person name="Huang H."/>
            <person name="Hellens R.P."/>
            <person name="Schaffer R.J."/>
        </authorList>
    </citation>
    <scope>NUCLEOTIDE SEQUENCE [LARGE SCALE GENOMIC DNA]</scope>
    <source>
        <strain evidence="14">cv. Red5</strain>
    </source>
</reference>
<dbReference type="InterPro" id="IPR008271">
    <property type="entry name" value="Ser/Thr_kinase_AS"/>
</dbReference>
<evidence type="ECO:0000259" key="12">
    <source>
        <dbReference type="PROSITE" id="PS50011"/>
    </source>
</evidence>
<dbReference type="InterPro" id="IPR001245">
    <property type="entry name" value="Ser-Thr/Tyr_kinase_cat_dom"/>
</dbReference>
<evidence type="ECO:0000313" key="13">
    <source>
        <dbReference type="EMBL" id="PSS19674.1"/>
    </source>
</evidence>
<dbReference type="GO" id="GO:0004674">
    <property type="term" value="F:protein serine/threonine kinase activity"/>
    <property type="evidence" value="ECO:0007669"/>
    <property type="project" value="UniProtKB-KW"/>
</dbReference>
<evidence type="ECO:0000256" key="1">
    <source>
        <dbReference type="ARBA" id="ARBA00010507"/>
    </source>
</evidence>
<evidence type="ECO:0000256" key="9">
    <source>
        <dbReference type="ARBA" id="ARBA00048679"/>
    </source>
</evidence>
<proteinExistence type="inferred from homology"/>
<dbReference type="InterPro" id="IPR011009">
    <property type="entry name" value="Kinase-like_dom_sf"/>
</dbReference>
<dbReference type="InterPro" id="IPR017441">
    <property type="entry name" value="Protein_kinase_ATP_BS"/>
</dbReference>
<dbReference type="GO" id="GO:0006950">
    <property type="term" value="P:response to stress"/>
    <property type="evidence" value="ECO:0007669"/>
    <property type="project" value="UniProtKB-ARBA"/>
</dbReference>
<dbReference type="CDD" id="cd13999">
    <property type="entry name" value="STKc_MAP3K-like"/>
    <property type="match status" value="1"/>
</dbReference>
<evidence type="ECO:0000256" key="8">
    <source>
        <dbReference type="ARBA" id="ARBA00047899"/>
    </source>
</evidence>
<dbReference type="InterPro" id="IPR055164">
    <property type="entry name" value="EDR1/CTR1/ARMC3-like_pept-like"/>
</dbReference>
<evidence type="ECO:0000256" key="2">
    <source>
        <dbReference type="ARBA" id="ARBA00012513"/>
    </source>
</evidence>
<dbReference type="PROSITE" id="PS50011">
    <property type="entry name" value="PROTEIN_KINASE_DOM"/>
    <property type="match status" value="1"/>
</dbReference>
<dbReference type="EMBL" id="NKQK01000010">
    <property type="protein sequence ID" value="PSS19674.1"/>
    <property type="molecule type" value="Genomic_DNA"/>
</dbReference>
<dbReference type="FunFam" id="3.30.200.20:FF:000060">
    <property type="entry name" value="Serine/threonine-protein kinase isoform 1"/>
    <property type="match status" value="1"/>
</dbReference>
<dbReference type="InterPro" id="IPR000719">
    <property type="entry name" value="Prot_kinase_dom"/>
</dbReference>
<dbReference type="InParanoid" id="A0A2R6R352"/>
<feature type="domain" description="Protein kinase" evidence="12">
    <location>
        <begin position="737"/>
        <end position="995"/>
    </location>
</feature>
<keyword evidence="7 10" id="KW-0067">ATP-binding</keyword>
<comment type="caution">
    <text evidence="13">The sequence shown here is derived from an EMBL/GenBank/DDBJ whole genome shotgun (WGS) entry which is preliminary data.</text>
</comment>
<dbReference type="OMA" id="CNKNSMA"/>
<evidence type="ECO:0000256" key="7">
    <source>
        <dbReference type="ARBA" id="ARBA00022840"/>
    </source>
</evidence>
<evidence type="ECO:0000313" key="14">
    <source>
        <dbReference type="Proteomes" id="UP000241394"/>
    </source>
</evidence>
<dbReference type="GO" id="GO:0005524">
    <property type="term" value="F:ATP binding"/>
    <property type="evidence" value="ECO:0007669"/>
    <property type="project" value="UniProtKB-UniRule"/>
</dbReference>
<evidence type="ECO:0000256" key="10">
    <source>
        <dbReference type="PROSITE-ProRule" id="PRU10141"/>
    </source>
</evidence>
<dbReference type="AlphaFoldDB" id="A0A2R6R352"/>
<dbReference type="SUPFAM" id="SSF56112">
    <property type="entry name" value="Protein kinase-like (PK-like)"/>
    <property type="match status" value="1"/>
</dbReference>
<feature type="binding site" evidence="10">
    <location>
        <position position="764"/>
    </location>
    <ligand>
        <name>ATP</name>
        <dbReference type="ChEBI" id="CHEBI:30616"/>
    </ligand>
</feature>
<dbReference type="SMART" id="SM00220">
    <property type="entry name" value="S_TKc"/>
    <property type="match status" value="1"/>
</dbReference>
<dbReference type="EC" id="2.7.11.1" evidence="2"/>
<dbReference type="Gene3D" id="1.10.510.10">
    <property type="entry name" value="Transferase(Phosphotransferase) domain 1"/>
    <property type="match status" value="1"/>
</dbReference>
<evidence type="ECO:0000256" key="3">
    <source>
        <dbReference type="ARBA" id="ARBA00022527"/>
    </source>
</evidence>
<comment type="similarity">
    <text evidence="1">Belongs to the protein kinase superfamily. TKL Ser/Thr protein kinase family. RAF subfamily.</text>
</comment>
<dbReference type="Gramene" id="PSS19674">
    <property type="protein sequence ID" value="PSS19674"/>
    <property type="gene ID" value="CEY00_Acc11703"/>
</dbReference>
<dbReference type="Proteomes" id="UP000241394">
    <property type="component" value="Chromosome LG10"/>
</dbReference>
<protein>
    <recommendedName>
        <fullName evidence="2">non-specific serine/threonine protein kinase</fullName>
        <ecNumber evidence="2">2.7.11.1</ecNumber>
    </recommendedName>
</protein>
<dbReference type="Pfam" id="PF07714">
    <property type="entry name" value="PK_Tyr_Ser-Thr"/>
    <property type="match status" value="1"/>
</dbReference>
<dbReference type="PANTHER" id="PTHR44329:SF96">
    <property type="entry name" value="OS04G0610900 PROTEIN"/>
    <property type="match status" value="1"/>
</dbReference>
<feature type="compositionally biased region" description="Polar residues" evidence="11">
    <location>
        <begin position="263"/>
        <end position="281"/>
    </location>
</feature>
<dbReference type="PROSITE" id="PS00107">
    <property type="entry name" value="PROTEIN_KINASE_ATP"/>
    <property type="match status" value="1"/>
</dbReference>
<dbReference type="FunCoup" id="A0A2R6R352">
    <property type="interactions" value="21"/>
</dbReference>